<organism evidence="1 2">
    <name type="scientific">Deinococcus phoenicis</name>
    <dbReference type="NCBI Taxonomy" id="1476583"/>
    <lineage>
        <taxon>Bacteria</taxon>
        <taxon>Thermotogati</taxon>
        <taxon>Deinococcota</taxon>
        <taxon>Deinococci</taxon>
        <taxon>Deinococcales</taxon>
        <taxon>Deinococcaceae</taxon>
        <taxon>Deinococcus</taxon>
    </lineage>
</organism>
<sequence length="39" mass="4310">MIACGGQLFLRMCDNVQQSIRSGTAINADEYSSYARLPE</sequence>
<evidence type="ECO:0000313" key="2">
    <source>
        <dbReference type="Proteomes" id="UP000020492"/>
    </source>
</evidence>
<dbReference type="Proteomes" id="UP000020492">
    <property type="component" value="Unassembled WGS sequence"/>
</dbReference>
<evidence type="ECO:0000313" key="1">
    <source>
        <dbReference type="EMBL" id="EYB67477.1"/>
    </source>
</evidence>
<evidence type="ECO:0008006" key="3">
    <source>
        <dbReference type="Google" id="ProtNLM"/>
    </source>
</evidence>
<dbReference type="PATRIC" id="fig|1476583.3.peg.2462"/>
<name>A0A016QNM8_9DEIO</name>
<dbReference type="EMBL" id="JHAC01000038">
    <property type="protein sequence ID" value="EYB67477.1"/>
    <property type="molecule type" value="Genomic_DNA"/>
</dbReference>
<keyword evidence="2" id="KW-1185">Reference proteome</keyword>
<proteinExistence type="predicted"/>
<dbReference type="AlphaFoldDB" id="A0A016QNM8"/>
<reference evidence="1 2" key="1">
    <citation type="submission" date="2014-03" db="EMBL/GenBank/DDBJ databases">
        <title>Draft genome sequence of Deinococcus phoenicis 1P10ME.</title>
        <authorList>
            <person name="Stepanov V.G."/>
            <person name="Vaishampayan P."/>
            <person name="Venkateswaran K."/>
            <person name="Fox G.E."/>
        </authorList>
    </citation>
    <scope>NUCLEOTIDE SEQUENCE [LARGE SCALE GENOMIC DNA]</scope>
    <source>
        <strain evidence="1 2">1P10ME</strain>
    </source>
</reference>
<protein>
    <recommendedName>
        <fullName evidence="3">Transposase</fullName>
    </recommendedName>
</protein>
<gene>
    <name evidence="1" type="ORF">DEIPH_ctg040orf0044</name>
</gene>
<dbReference type="STRING" id="1476583.DEIPH_ctg040orf0044"/>
<comment type="caution">
    <text evidence="1">The sequence shown here is derived from an EMBL/GenBank/DDBJ whole genome shotgun (WGS) entry which is preliminary data.</text>
</comment>
<accession>A0A016QNM8</accession>